<dbReference type="SUPFAM" id="SSF46785">
    <property type="entry name" value="Winged helix' DNA-binding domain"/>
    <property type="match status" value="2"/>
</dbReference>
<dbReference type="InParanoid" id="A0A0C2ZTQ1"/>
<evidence type="ECO:0000313" key="3">
    <source>
        <dbReference type="Proteomes" id="UP000053989"/>
    </source>
</evidence>
<dbReference type="STRING" id="1036808.A0A0C2ZTQ1"/>
<dbReference type="InterPro" id="IPR036390">
    <property type="entry name" value="WH_DNA-bd_sf"/>
</dbReference>
<dbReference type="PANTHER" id="PTHR12806:SF0">
    <property type="entry name" value="VACUOLAR-SORTING PROTEIN SNF8"/>
    <property type="match status" value="1"/>
</dbReference>
<dbReference type="InterPro" id="IPR040608">
    <property type="entry name" value="Snf8/Vps36"/>
</dbReference>
<organism evidence="2 3">
    <name type="scientific">Scleroderma citrinum Foug A</name>
    <dbReference type="NCBI Taxonomy" id="1036808"/>
    <lineage>
        <taxon>Eukaryota</taxon>
        <taxon>Fungi</taxon>
        <taxon>Dikarya</taxon>
        <taxon>Basidiomycota</taxon>
        <taxon>Agaricomycotina</taxon>
        <taxon>Agaricomycetes</taxon>
        <taxon>Agaricomycetidae</taxon>
        <taxon>Boletales</taxon>
        <taxon>Sclerodermatineae</taxon>
        <taxon>Sclerodermataceae</taxon>
        <taxon>Scleroderma</taxon>
    </lineage>
</organism>
<comment type="similarity">
    <text evidence="1">Belongs to the SNF8 family.</text>
</comment>
<dbReference type="AlphaFoldDB" id="A0A0C2ZTQ1"/>
<dbReference type="HOGENOM" id="CLU_070147_2_1_1"/>
<dbReference type="GO" id="GO:0043328">
    <property type="term" value="P:protein transport to vacuole involved in ubiquitin-dependent protein catabolic process via the multivesicular body sorting pathway"/>
    <property type="evidence" value="ECO:0007669"/>
    <property type="project" value="TreeGrafter"/>
</dbReference>
<dbReference type="Gene3D" id="1.10.10.10">
    <property type="entry name" value="Winged helix-like DNA-binding domain superfamily/Winged helix DNA-binding domain"/>
    <property type="match status" value="2"/>
</dbReference>
<protein>
    <recommendedName>
        <fullName evidence="4">Vacuolar-sorting protein SNF8</fullName>
    </recommendedName>
</protein>
<reference evidence="2 3" key="1">
    <citation type="submission" date="2014-04" db="EMBL/GenBank/DDBJ databases">
        <authorList>
            <consortium name="DOE Joint Genome Institute"/>
            <person name="Kuo A."/>
            <person name="Kohler A."/>
            <person name="Nagy L.G."/>
            <person name="Floudas D."/>
            <person name="Copeland A."/>
            <person name="Barry K.W."/>
            <person name="Cichocki N."/>
            <person name="Veneault-Fourrey C."/>
            <person name="LaButti K."/>
            <person name="Lindquist E.A."/>
            <person name="Lipzen A."/>
            <person name="Lundell T."/>
            <person name="Morin E."/>
            <person name="Murat C."/>
            <person name="Sun H."/>
            <person name="Tunlid A."/>
            <person name="Henrissat B."/>
            <person name="Grigoriev I.V."/>
            <person name="Hibbett D.S."/>
            <person name="Martin F."/>
            <person name="Nordberg H.P."/>
            <person name="Cantor M.N."/>
            <person name="Hua S.X."/>
        </authorList>
    </citation>
    <scope>NUCLEOTIDE SEQUENCE [LARGE SCALE GENOMIC DNA]</scope>
    <source>
        <strain evidence="2 3">Foug A</strain>
    </source>
</reference>
<evidence type="ECO:0000256" key="1">
    <source>
        <dbReference type="ARBA" id="ARBA00009834"/>
    </source>
</evidence>
<evidence type="ECO:0000313" key="2">
    <source>
        <dbReference type="EMBL" id="KIM55922.1"/>
    </source>
</evidence>
<keyword evidence="3" id="KW-1185">Reference proteome</keyword>
<name>A0A0C2ZTQ1_9AGAM</name>
<dbReference type="Proteomes" id="UP000053989">
    <property type="component" value="Unassembled WGS sequence"/>
</dbReference>
<gene>
    <name evidence="2" type="ORF">SCLCIDRAFT_1220756</name>
</gene>
<proteinExistence type="inferred from homology"/>
<dbReference type="EMBL" id="KN822125">
    <property type="protein sequence ID" value="KIM55922.1"/>
    <property type="molecule type" value="Genomic_DNA"/>
</dbReference>
<dbReference type="GO" id="GO:0000814">
    <property type="term" value="C:ESCRT II complex"/>
    <property type="evidence" value="ECO:0007669"/>
    <property type="project" value="InterPro"/>
</dbReference>
<dbReference type="FunCoup" id="A0A0C2ZTQ1">
    <property type="interactions" value="244"/>
</dbReference>
<dbReference type="PANTHER" id="PTHR12806">
    <property type="entry name" value="EAP30 SUBUNIT OF ELL COMPLEX"/>
    <property type="match status" value="1"/>
</dbReference>
<dbReference type="OrthoDB" id="283883at2759"/>
<evidence type="ECO:0008006" key="4">
    <source>
        <dbReference type="Google" id="ProtNLM"/>
    </source>
</evidence>
<accession>A0A0C2ZTQ1</accession>
<dbReference type="InterPro" id="IPR016689">
    <property type="entry name" value="ESCRT-2_cplx_Snf8"/>
</dbReference>
<dbReference type="Pfam" id="PF04157">
    <property type="entry name" value="EAP30"/>
    <property type="match status" value="1"/>
</dbReference>
<dbReference type="InterPro" id="IPR036388">
    <property type="entry name" value="WH-like_DNA-bd_sf"/>
</dbReference>
<sequence>MLGRDRLGLGDWQHELGVQIVDVYVSTRERNGGAIELGELEKMVSKLWGVESGVITEEDVIRSIKTLESLGAGYEVIDVESGRKIVRNVVKELDQDQAIVLAEAREEGGRIIKEALVARRGWTRERARTALENLLLRDGLCWLDAQVELHGQAHWVPRPCSGMNDATTVAKVISHFYRFRQRCSRHQSGR</sequence>
<reference evidence="3" key="2">
    <citation type="submission" date="2015-01" db="EMBL/GenBank/DDBJ databases">
        <title>Evolutionary Origins and Diversification of the Mycorrhizal Mutualists.</title>
        <authorList>
            <consortium name="DOE Joint Genome Institute"/>
            <consortium name="Mycorrhizal Genomics Consortium"/>
            <person name="Kohler A."/>
            <person name="Kuo A."/>
            <person name="Nagy L.G."/>
            <person name="Floudas D."/>
            <person name="Copeland A."/>
            <person name="Barry K.W."/>
            <person name="Cichocki N."/>
            <person name="Veneault-Fourrey C."/>
            <person name="LaButti K."/>
            <person name="Lindquist E.A."/>
            <person name="Lipzen A."/>
            <person name="Lundell T."/>
            <person name="Morin E."/>
            <person name="Murat C."/>
            <person name="Riley R."/>
            <person name="Ohm R."/>
            <person name="Sun H."/>
            <person name="Tunlid A."/>
            <person name="Henrissat B."/>
            <person name="Grigoriev I.V."/>
            <person name="Hibbett D.S."/>
            <person name="Martin F."/>
        </authorList>
    </citation>
    <scope>NUCLEOTIDE SEQUENCE [LARGE SCALE GENOMIC DNA]</scope>
    <source>
        <strain evidence="3">Foug A</strain>
    </source>
</reference>